<comment type="caution">
    <text evidence="1">The sequence shown here is derived from an EMBL/GenBank/DDBJ whole genome shotgun (WGS) entry which is preliminary data.</text>
</comment>
<organism evidence="1 2">
    <name type="scientific">Neptuniibacter caesariensis</name>
    <dbReference type="NCBI Taxonomy" id="207954"/>
    <lineage>
        <taxon>Bacteria</taxon>
        <taxon>Pseudomonadati</taxon>
        <taxon>Pseudomonadota</taxon>
        <taxon>Gammaproteobacteria</taxon>
        <taxon>Oceanospirillales</taxon>
        <taxon>Oceanospirillaceae</taxon>
        <taxon>Neptuniibacter</taxon>
    </lineage>
</organism>
<accession>A0A7U8C1V2</accession>
<keyword evidence="2" id="KW-1185">Reference proteome</keyword>
<gene>
    <name evidence="1" type="ORF">MED92_02601</name>
</gene>
<dbReference type="AlphaFoldDB" id="A0A7U8C1V2"/>
<dbReference type="OrthoDB" id="325117at2"/>
<dbReference type="Proteomes" id="UP000002171">
    <property type="component" value="Unassembled WGS sequence"/>
</dbReference>
<dbReference type="RefSeq" id="WP_007022550.1">
    <property type="nucleotide sequence ID" value="NZ_CH724127.1"/>
</dbReference>
<dbReference type="EMBL" id="AAOW01000027">
    <property type="protein sequence ID" value="EAR59958.1"/>
    <property type="molecule type" value="Genomic_DNA"/>
</dbReference>
<protein>
    <submittedName>
        <fullName evidence="1">Uncharacterized protein</fullName>
    </submittedName>
</protein>
<name>A0A7U8C1V2_NEPCE</name>
<sequence length="181" mass="20233">MELATLEPEDLAGFIGSHLQSEGIDVTLVGGTCVSIYSDNLYQSDDLDFVDRSYTAPTKLKVAMEKIGFKQKGRCYEHPDCRYLVEFPPGPLAVGNEPVNNWVFIETPLGTFSLISVTDCIKDRLAAFMHWGDREALKQAVWVARDQSGQCDLNEIEQWALREGGQTEFQEFSEILNSGGF</sequence>
<proteinExistence type="predicted"/>
<evidence type="ECO:0000313" key="2">
    <source>
        <dbReference type="Proteomes" id="UP000002171"/>
    </source>
</evidence>
<reference evidence="1 2" key="1">
    <citation type="submission" date="2006-02" db="EMBL/GenBank/DDBJ databases">
        <authorList>
            <person name="Pinhassi J."/>
            <person name="Pedros-Alio C."/>
            <person name="Ferriera S."/>
            <person name="Johnson J."/>
            <person name="Kravitz S."/>
            <person name="Halpern A."/>
            <person name="Remington K."/>
            <person name="Beeson K."/>
            <person name="Tran B."/>
            <person name="Rogers Y.-H."/>
            <person name="Friedman R."/>
            <person name="Venter J.C."/>
        </authorList>
    </citation>
    <scope>NUCLEOTIDE SEQUENCE [LARGE SCALE GENOMIC DNA]</scope>
    <source>
        <strain evidence="1 2">MED92</strain>
    </source>
</reference>
<evidence type="ECO:0000313" key="1">
    <source>
        <dbReference type="EMBL" id="EAR59958.1"/>
    </source>
</evidence>